<protein>
    <submittedName>
        <fullName evidence="1">Uncharacterized protein</fullName>
    </submittedName>
</protein>
<reference evidence="1 2" key="1">
    <citation type="journal article" date="2011" name="J. Bacteriol.">
        <title>Complete genome sequences of two hemotropic Mycoplasmas, Mycoplasma haemofelis strain Ohio2 and Mycoplasma suis strain Illinois.</title>
        <authorList>
            <person name="Messick J.B."/>
            <person name="Santos A.P."/>
            <person name="Guimaraes A.M."/>
        </authorList>
    </citation>
    <scope>NUCLEOTIDE SEQUENCE [LARGE SCALE GENOMIC DNA]</scope>
    <source>
        <strain evidence="1 2">Ohio2</strain>
    </source>
</reference>
<evidence type="ECO:0000313" key="1">
    <source>
        <dbReference type="EMBL" id="AEG72521.1"/>
    </source>
</evidence>
<accession>F6FGD1</accession>
<dbReference type="BioCyc" id="MHAE859194:G1GR7-223-MONOMER"/>
<dbReference type="KEGG" id="mhf:MHF_0226"/>
<proteinExistence type="predicted"/>
<reference key="2">
    <citation type="submission" date="2011-05" db="EMBL/GenBank/DDBJ databases">
        <title>The Genome of Mycoplasma haemofelis Strain Ohio2, a pathogenic hemoplasma of the cat.</title>
        <authorList>
            <person name="Santos A.P."/>
            <person name="Guimaraes A.M.S."/>
            <person name="SanMiguel P.J."/>
            <person name="Martin S.W."/>
            <person name="Messick J.B."/>
        </authorList>
    </citation>
    <scope>NUCLEOTIDE SEQUENCE</scope>
    <source>
        <strain>Ohio2</strain>
    </source>
</reference>
<name>F6FGD1_MYCHI</name>
<dbReference type="EMBL" id="CP002808">
    <property type="protein sequence ID" value="AEG72521.1"/>
    <property type="molecule type" value="Genomic_DNA"/>
</dbReference>
<dbReference type="HOGENOM" id="CLU_087258_1_0_14"/>
<dbReference type="Proteomes" id="UP000007952">
    <property type="component" value="Chromosome"/>
</dbReference>
<evidence type="ECO:0000313" key="2">
    <source>
        <dbReference type="Proteomes" id="UP000007952"/>
    </source>
</evidence>
<organism evidence="1 2">
    <name type="scientific">Mycoplasma haemofelis (strain Ohio2)</name>
    <dbReference type="NCBI Taxonomy" id="859194"/>
    <lineage>
        <taxon>Bacteria</taxon>
        <taxon>Bacillati</taxon>
        <taxon>Mycoplasmatota</taxon>
        <taxon>Mollicutes</taxon>
        <taxon>Mycoplasmataceae</taxon>
        <taxon>Mycoplasma</taxon>
    </lineage>
</organism>
<sequence>MTGATKAAVAFCGIGGTCGAAAGGVILSSTETIGSLVKDQVLGTTEEFNNSWKDQHKKLIECSGELSPELKNIKEKHNDNAQEASREALKTWCTNSYSKTYKTPISKANDSLLREVKTYCIQSVKEKLTASISKGTVLTGTGHSSEFKENYKTLKNHDEKKDGILDSELVPLKENSDSTFETGWSKWQMWCDKYHGTPFKGETDLFKNLKKYCIKTTQ</sequence>
<dbReference type="AlphaFoldDB" id="F6FGD1"/>
<dbReference type="STRING" id="859194.MHF_0226"/>
<gene>
    <name evidence="1" type="ordered locus">MHF_0226</name>
</gene>